<accession>A0A923HQL0</accession>
<dbReference type="SMART" id="SM00388">
    <property type="entry name" value="HisKA"/>
    <property type="match status" value="1"/>
</dbReference>
<sequence length="587" mass="65990">MKPLEEIQLDSNPSDADIAQLRSGLHLYNRQAVGTRDLQALQFVLKNKEGEVVGGLLADTIWQWLVIHTLWISDECRGLGYGVQLLVKAEQTAIERGCLFSALETFSFQSPRFYYRQGYRAYGQLDHFPKGHTRFSLWKPLQSPIPFAHAQFDRDSQAIEQIGPQNNIDIEQSFFALLYQTSLDMLERHDLDSLLQTIVEQAATILDAPLTEIMLVDKDELVVRAFTKNLSHLQGDRVRRGDALVSWRAHDTGMPAIIDDYSKWAGRRVVYGDAELYAVGDFPIMAGDRCLGVLGLGRVREGHVFSPLDIERGMRFSRLAAMVIDHAQLHEIAQKEIASRKLIEDELRQRNHQLAEQNTELDAYAHSVAHDLKNPLTTILGSLRLARARLHELPQSQLQIMLAMADRNAVKMQEIIEALLLMGSVRKESDLKLQKLEMGGIVKEVLQRLEAQIHESGARIHYTDHWLPVMGINAWVEQVLMNYVSNALKYGGEPPHIDIFCEMKSNGTVRYIVADRGPGVKPEDVPDLFEAFERLGNDSKEGHGVGLSLVKRIVNKLGGDVAYQARPDGGSEFSFELLSASSISGLK</sequence>
<dbReference type="SUPFAM" id="SSF55781">
    <property type="entry name" value="GAF domain-like"/>
    <property type="match status" value="1"/>
</dbReference>
<dbReference type="PANTHER" id="PTHR42878:SF15">
    <property type="entry name" value="BACTERIOPHYTOCHROME"/>
    <property type="match status" value="1"/>
</dbReference>
<dbReference type="InterPro" id="IPR050351">
    <property type="entry name" value="BphY/WalK/GraS-like"/>
</dbReference>
<evidence type="ECO:0000313" key="8">
    <source>
        <dbReference type="EMBL" id="MBC3882261.1"/>
    </source>
</evidence>
<dbReference type="Gene3D" id="3.30.450.40">
    <property type="match status" value="1"/>
</dbReference>
<dbReference type="PANTHER" id="PTHR42878">
    <property type="entry name" value="TWO-COMPONENT HISTIDINE KINASE"/>
    <property type="match status" value="1"/>
</dbReference>
<dbReference type="Gene3D" id="3.40.630.30">
    <property type="match status" value="1"/>
</dbReference>
<proteinExistence type="predicted"/>
<organism evidence="8 9">
    <name type="scientific">Undibacterium nitidum</name>
    <dbReference type="NCBI Taxonomy" id="2762298"/>
    <lineage>
        <taxon>Bacteria</taxon>
        <taxon>Pseudomonadati</taxon>
        <taxon>Pseudomonadota</taxon>
        <taxon>Betaproteobacteria</taxon>
        <taxon>Burkholderiales</taxon>
        <taxon>Oxalobacteraceae</taxon>
        <taxon>Undibacterium</taxon>
    </lineage>
</organism>
<comment type="caution">
    <text evidence="8">The sequence shown here is derived from an EMBL/GenBank/DDBJ whole genome shotgun (WGS) entry which is preliminary data.</text>
</comment>
<dbReference type="PROSITE" id="PS51186">
    <property type="entry name" value="GNAT"/>
    <property type="match status" value="1"/>
</dbReference>
<dbReference type="CDD" id="cd00082">
    <property type="entry name" value="HisKA"/>
    <property type="match status" value="1"/>
</dbReference>
<evidence type="ECO:0000256" key="4">
    <source>
        <dbReference type="ARBA" id="ARBA00022679"/>
    </source>
</evidence>
<dbReference type="Pfam" id="PF02518">
    <property type="entry name" value="HATPase_c"/>
    <property type="match status" value="1"/>
</dbReference>
<evidence type="ECO:0000256" key="1">
    <source>
        <dbReference type="ARBA" id="ARBA00000085"/>
    </source>
</evidence>
<evidence type="ECO:0000259" key="7">
    <source>
        <dbReference type="PROSITE" id="PS51186"/>
    </source>
</evidence>
<dbReference type="SUPFAM" id="SSF47384">
    <property type="entry name" value="Homodimeric domain of signal transducing histidine kinase"/>
    <property type="match status" value="1"/>
</dbReference>
<dbReference type="InterPro" id="IPR036890">
    <property type="entry name" value="HATPase_C_sf"/>
</dbReference>
<dbReference type="Pfam" id="PF13185">
    <property type="entry name" value="GAF_2"/>
    <property type="match status" value="1"/>
</dbReference>
<keyword evidence="5" id="KW-0418">Kinase</keyword>
<keyword evidence="3" id="KW-0597">Phosphoprotein</keyword>
<dbReference type="RefSeq" id="WP_186920451.1">
    <property type="nucleotide sequence ID" value="NZ_JACOFZ010000004.1"/>
</dbReference>
<dbReference type="InterPro" id="IPR000182">
    <property type="entry name" value="GNAT_dom"/>
</dbReference>
<dbReference type="InterPro" id="IPR003661">
    <property type="entry name" value="HisK_dim/P_dom"/>
</dbReference>
<dbReference type="InterPro" id="IPR029016">
    <property type="entry name" value="GAF-like_dom_sf"/>
</dbReference>
<dbReference type="InterPro" id="IPR005467">
    <property type="entry name" value="His_kinase_dom"/>
</dbReference>
<dbReference type="GO" id="GO:0007234">
    <property type="term" value="P:osmosensory signaling via phosphorelay pathway"/>
    <property type="evidence" value="ECO:0007669"/>
    <property type="project" value="TreeGrafter"/>
</dbReference>
<dbReference type="EMBL" id="JACOFZ010000004">
    <property type="protein sequence ID" value="MBC3882261.1"/>
    <property type="molecule type" value="Genomic_DNA"/>
</dbReference>
<keyword evidence="4" id="KW-0808">Transferase</keyword>
<dbReference type="SUPFAM" id="SSF55729">
    <property type="entry name" value="Acyl-CoA N-acyltransferases (Nat)"/>
    <property type="match status" value="1"/>
</dbReference>
<comment type="catalytic activity">
    <reaction evidence="1">
        <text>ATP + protein L-histidine = ADP + protein N-phospho-L-histidine.</text>
        <dbReference type="EC" id="2.7.13.3"/>
    </reaction>
</comment>
<evidence type="ECO:0000256" key="3">
    <source>
        <dbReference type="ARBA" id="ARBA00022553"/>
    </source>
</evidence>
<protein>
    <recommendedName>
        <fullName evidence="2">histidine kinase</fullName>
        <ecNumber evidence="2">2.7.13.3</ecNumber>
    </recommendedName>
</protein>
<evidence type="ECO:0000256" key="5">
    <source>
        <dbReference type="ARBA" id="ARBA00022777"/>
    </source>
</evidence>
<dbReference type="InterPro" id="IPR004358">
    <property type="entry name" value="Sig_transdc_His_kin-like_C"/>
</dbReference>
<keyword evidence="9" id="KW-1185">Reference proteome</keyword>
<dbReference type="Pfam" id="PF00583">
    <property type="entry name" value="Acetyltransf_1"/>
    <property type="match status" value="1"/>
</dbReference>
<dbReference type="CDD" id="cd04301">
    <property type="entry name" value="NAT_SF"/>
    <property type="match status" value="1"/>
</dbReference>
<reference evidence="8" key="1">
    <citation type="submission" date="2020-08" db="EMBL/GenBank/DDBJ databases">
        <title>Novel species isolated from subtropical streams in China.</title>
        <authorList>
            <person name="Lu H."/>
        </authorList>
    </citation>
    <scope>NUCLEOTIDE SEQUENCE</scope>
    <source>
        <strain evidence="8">LX22W</strain>
    </source>
</reference>
<evidence type="ECO:0000256" key="2">
    <source>
        <dbReference type="ARBA" id="ARBA00012438"/>
    </source>
</evidence>
<dbReference type="Gene3D" id="1.10.287.130">
    <property type="match status" value="1"/>
</dbReference>
<dbReference type="Proteomes" id="UP000627446">
    <property type="component" value="Unassembled WGS sequence"/>
</dbReference>
<dbReference type="SUPFAM" id="SSF55874">
    <property type="entry name" value="ATPase domain of HSP90 chaperone/DNA topoisomerase II/histidine kinase"/>
    <property type="match status" value="1"/>
</dbReference>
<dbReference type="SMART" id="SM00065">
    <property type="entry name" value="GAF"/>
    <property type="match status" value="1"/>
</dbReference>
<dbReference type="GO" id="GO:0016747">
    <property type="term" value="F:acyltransferase activity, transferring groups other than amino-acyl groups"/>
    <property type="evidence" value="ECO:0007669"/>
    <property type="project" value="InterPro"/>
</dbReference>
<dbReference type="InterPro" id="IPR016181">
    <property type="entry name" value="Acyl_CoA_acyltransferase"/>
</dbReference>
<dbReference type="EC" id="2.7.13.3" evidence="2"/>
<dbReference type="PROSITE" id="PS50109">
    <property type="entry name" value="HIS_KIN"/>
    <property type="match status" value="1"/>
</dbReference>
<dbReference type="Gene3D" id="3.30.565.10">
    <property type="entry name" value="Histidine kinase-like ATPase, C-terminal domain"/>
    <property type="match status" value="1"/>
</dbReference>
<dbReference type="GO" id="GO:0030295">
    <property type="term" value="F:protein kinase activator activity"/>
    <property type="evidence" value="ECO:0007669"/>
    <property type="project" value="TreeGrafter"/>
</dbReference>
<dbReference type="GO" id="GO:0000155">
    <property type="term" value="F:phosphorelay sensor kinase activity"/>
    <property type="evidence" value="ECO:0007669"/>
    <property type="project" value="InterPro"/>
</dbReference>
<evidence type="ECO:0000313" key="9">
    <source>
        <dbReference type="Proteomes" id="UP000627446"/>
    </source>
</evidence>
<evidence type="ECO:0000259" key="6">
    <source>
        <dbReference type="PROSITE" id="PS50109"/>
    </source>
</evidence>
<dbReference type="Pfam" id="PF00512">
    <property type="entry name" value="HisKA"/>
    <property type="match status" value="1"/>
</dbReference>
<dbReference type="GO" id="GO:0000156">
    <property type="term" value="F:phosphorelay response regulator activity"/>
    <property type="evidence" value="ECO:0007669"/>
    <property type="project" value="TreeGrafter"/>
</dbReference>
<dbReference type="InterPro" id="IPR003594">
    <property type="entry name" value="HATPase_dom"/>
</dbReference>
<gene>
    <name evidence="8" type="ORF">H8K36_12785</name>
</gene>
<feature type="domain" description="N-acetyltransferase" evidence="7">
    <location>
        <begin position="1"/>
        <end position="142"/>
    </location>
</feature>
<dbReference type="InterPro" id="IPR003018">
    <property type="entry name" value="GAF"/>
</dbReference>
<dbReference type="InterPro" id="IPR036097">
    <property type="entry name" value="HisK_dim/P_sf"/>
</dbReference>
<feature type="domain" description="Histidine kinase" evidence="6">
    <location>
        <begin position="367"/>
        <end position="581"/>
    </location>
</feature>
<name>A0A923HQL0_9BURK</name>
<dbReference type="AlphaFoldDB" id="A0A923HQL0"/>
<dbReference type="PRINTS" id="PR00344">
    <property type="entry name" value="BCTRLSENSOR"/>
</dbReference>
<dbReference type="SMART" id="SM00387">
    <property type="entry name" value="HATPase_c"/>
    <property type="match status" value="1"/>
</dbReference>